<sequence length="73" mass="8342">FQSLLNFCTRTNKNGILTPMQYCYLGIAKNDISLIEKSIVSLECAGNRFYCRLPKKIVVEFDRNGIMYEGDAI</sequence>
<comment type="caution">
    <text evidence="1">The sequence shown here is derived from an EMBL/GenBank/DDBJ whole genome shotgun (WGS) entry which is preliminary data.</text>
</comment>
<evidence type="ECO:0000313" key="2">
    <source>
        <dbReference type="Proteomes" id="UP000305524"/>
    </source>
</evidence>
<dbReference type="Proteomes" id="UP000305524">
    <property type="component" value="Unassembled WGS sequence"/>
</dbReference>
<proteinExistence type="predicted"/>
<organism evidence="1 2">
    <name type="scientific">Bacillus mycoides</name>
    <dbReference type="NCBI Taxonomy" id="1405"/>
    <lineage>
        <taxon>Bacteria</taxon>
        <taxon>Bacillati</taxon>
        <taxon>Bacillota</taxon>
        <taxon>Bacilli</taxon>
        <taxon>Bacillales</taxon>
        <taxon>Bacillaceae</taxon>
        <taxon>Bacillus</taxon>
        <taxon>Bacillus cereus group</taxon>
    </lineage>
</organism>
<protein>
    <submittedName>
        <fullName evidence="1">Uncharacterized protein</fullName>
    </submittedName>
</protein>
<reference evidence="1 2" key="1">
    <citation type="journal article" date="2019" name="Environ. Microbiol.">
        <title>An active ?-lactamase is a part of an orchestrated cell wall stress resistance network of Bacillus subtilis and related rhizosphere species.</title>
        <authorList>
            <person name="Bucher T."/>
            <person name="Keren-Paz A."/>
            <person name="Hausser J."/>
            <person name="Olender T."/>
            <person name="Cytryn E."/>
            <person name="Kolodkin-Gal I."/>
        </authorList>
    </citation>
    <scope>NUCLEOTIDE SEQUENCE [LARGE SCALE GENOMIC DNA]</scope>
    <source>
        <strain evidence="1 2">I186</strain>
    </source>
</reference>
<dbReference type="AlphaFoldDB" id="A0A4U3AEA1"/>
<dbReference type="EMBL" id="SZOD01000189">
    <property type="protein sequence ID" value="TKI85531.1"/>
    <property type="molecule type" value="Genomic_DNA"/>
</dbReference>
<name>A0A4U3AEA1_BACMY</name>
<feature type="non-terminal residue" evidence="1">
    <location>
        <position position="1"/>
    </location>
</feature>
<accession>A0A4U3AEA1</accession>
<evidence type="ECO:0000313" key="1">
    <source>
        <dbReference type="EMBL" id="TKI85531.1"/>
    </source>
</evidence>
<gene>
    <name evidence="1" type="ORF">FC701_09705</name>
</gene>